<proteinExistence type="predicted"/>
<evidence type="ECO:0000313" key="2">
    <source>
        <dbReference type="Proteomes" id="UP001203207"/>
    </source>
</evidence>
<dbReference type="EMBL" id="JAKRVX010000003">
    <property type="protein sequence ID" value="MCL9817064.1"/>
    <property type="molecule type" value="Genomic_DNA"/>
</dbReference>
<dbReference type="InterPro" id="IPR023393">
    <property type="entry name" value="START-like_dom_sf"/>
</dbReference>
<comment type="caution">
    <text evidence="1">The sequence shown here is derived from an EMBL/GenBank/DDBJ whole genome shotgun (WGS) entry which is preliminary data.</text>
</comment>
<dbReference type="SUPFAM" id="SSF55961">
    <property type="entry name" value="Bet v1-like"/>
    <property type="match status" value="1"/>
</dbReference>
<accession>A0AAE3KAU6</accession>
<evidence type="ECO:0000313" key="1">
    <source>
        <dbReference type="EMBL" id="MCL9817064.1"/>
    </source>
</evidence>
<dbReference type="RefSeq" id="WP_174653824.1">
    <property type="nucleotide sequence ID" value="NZ_JAKRVX010000003.1"/>
</dbReference>
<sequence length="146" mass="16719">MTVRVSRAFAFDVPPERIWDFISDPRKRVGAISVVERFDLHADGSATWHVELPIPMIRSTIDVKTEEVINEPPSRVKFIGRSKAFNVTGEHRIIETDTGCRLENEFVVDGRLPGVERFFKRNFDTELENLESALREDIDTDSVNTT</sequence>
<dbReference type="AlphaFoldDB" id="A0AAE3KAU6"/>
<dbReference type="CDD" id="cd07812">
    <property type="entry name" value="SRPBCC"/>
    <property type="match status" value="1"/>
</dbReference>
<dbReference type="Proteomes" id="UP001203207">
    <property type="component" value="Unassembled WGS sequence"/>
</dbReference>
<name>A0AAE3KAU6_9EURY</name>
<dbReference type="Gene3D" id="3.30.530.20">
    <property type="match status" value="1"/>
</dbReference>
<protein>
    <submittedName>
        <fullName evidence="1">SRPBCC family protein</fullName>
    </submittedName>
</protein>
<reference evidence="1" key="1">
    <citation type="journal article" date="2022" name="Syst. Appl. Microbiol.">
        <title>Natronocalculus amylovorans gen. nov., sp. nov., and Natranaeroarchaeum aerophilus sp. nov., dominant culturable amylolytic natronoarchaea from hypersaline soda lakes in southwestern Siberia.</title>
        <authorList>
            <person name="Sorokin D.Y."/>
            <person name="Elcheninov A.G."/>
            <person name="Khizhniak T.V."/>
            <person name="Koenen M."/>
            <person name="Bale N.J."/>
            <person name="Damste J.S.S."/>
            <person name="Kublanov I.V."/>
        </authorList>
    </citation>
    <scope>NUCLEOTIDE SEQUENCE</scope>
    <source>
        <strain evidence="1">AArc-St2</strain>
    </source>
</reference>
<dbReference type="Pfam" id="PF10604">
    <property type="entry name" value="Polyketide_cyc2"/>
    <property type="match status" value="1"/>
</dbReference>
<organism evidence="1 2">
    <name type="scientific">Natronocalculus amylovorans</name>
    <dbReference type="NCBI Taxonomy" id="2917812"/>
    <lineage>
        <taxon>Archaea</taxon>
        <taxon>Methanobacteriati</taxon>
        <taxon>Methanobacteriota</taxon>
        <taxon>Stenosarchaea group</taxon>
        <taxon>Halobacteria</taxon>
        <taxon>Halobacteriales</taxon>
        <taxon>Haloferacaceae</taxon>
        <taxon>Natronocalculus</taxon>
    </lineage>
</organism>
<gene>
    <name evidence="1" type="ORF">AArcSt2_08930</name>
</gene>
<reference evidence="1" key="2">
    <citation type="submission" date="2022-02" db="EMBL/GenBank/DDBJ databases">
        <authorList>
            <person name="Elcheninov A.G."/>
            <person name="Sorokin D.Y."/>
            <person name="Kublanov I.V."/>
        </authorList>
    </citation>
    <scope>NUCLEOTIDE SEQUENCE</scope>
    <source>
        <strain evidence="1">AArc-St2</strain>
    </source>
</reference>
<dbReference type="InterPro" id="IPR019587">
    <property type="entry name" value="Polyketide_cyclase/dehydratase"/>
</dbReference>
<keyword evidence="2" id="KW-1185">Reference proteome</keyword>